<organism evidence="2 3">
    <name type="scientific">Aldrovandia affinis</name>
    <dbReference type="NCBI Taxonomy" id="143900"/>
    <lineage>
        <taxon>Eukaryota</taxon>
        <taxon>Metazoa</taxon>
        <taxon>Chordata</taxon>
        <taxon>Craniata</taxon>
        <taxon>Vertebrata</taxon>
        <taxon>Euteleostomi</taxon>
        <taxon>Actinopterygii</taxon>
        <taxon>Neopterygii</taxon>
        <taxon>Teleostei</taxon>
        <taxon>Notacanthiformes</taxon>
        <taxon>Halosauridae</taxon>
        <taxon>Aldrovandia</taxon>
    </lineage>
</organism>
<evidence type="ECO:0000313" key="3">
    <source>
        <dbReference type="Proteomes" id="UP001221898"/>
    </source>
</evidence>
<feature type="region of interest" description="Disordered" evidence="1">
    <location>
        <begin position="78"/>
        <end position="121"/>
    </location>
</feature>
<dbReference type="AlphaFoldDB" id="A0AAD7VXQ9"/>
<dbReference type="EMBL" id="JAINUG010001391">
    <property type="protein sequence ID" value="KAJ8355348.1"/>
    <property type="molecule type" value="Genomic_DNA"/>
</dbReference>
<proteinExistence type="predicted"/>
<reference evidence="2" key="1">
    <citation type="journal article" date="2023" name="Science">
        <title>Genome structures resolve the early diversification of teleost fishes.</title>
        <authorList>
            <person name="Parey E."/>
            <person name="Louis A."/>
            <person name="Montfort J."/>
            <person name="Bouchez O."/>
            <person name="Roques C."/>
            <person name="Iampietro C."/>
            <person name="Lluch J."/>
            <person name="Castinel A."/>
            <person name="Donnadieu C."/>
            <person name="Desvignes T."/>
            <person name="Floi Bucao C."/>
            <person name="Jouanno E."/>
            <person name="Wen M."/>
            <person name="Mejri S."/>
            <person name="Dirks R."/>
            <person name="Jansen H."/>
            <person name="Henkel C."/>
            <person name="Chen W.J."/>
            <person name="Zahm M."/>
            <person name="Cabau C."/>
            <person name="Klopp C."/>
            <person name="Thompson A.W."/>
            <person name="Robinson-Rechavi M."/>
            <person name="Braasch I."/>
            <person name="Lecointre G."/>
            <person name="Bobe J."/>
            <person name="Postlethwait J.H."/>
            <person name="Berthelot C."/>
            <person name="Roest Crollius H."/>
            <person name="Guiguen Y."/>
        </authorList>
    </citation>
    <scope>NUCLEOTIDE SEQUENCE</scope>
    <source>
        <strain evidence="2">NC1722</strain>
    </source>
</reference>
<gene>
    <name evidence="2" type="ORF">AAFF_G00063520</name>
</gene>
<accession>A0AAD7VXQ9</accession>
<dbReference type="Proteomes" id="UP001221898">
    <property type="component" value="Unassembled WGS sequence"/>
</dbReference>
<keyword evidence="3" id="KW-1185">Reference proteome</keyword>
<protein>
    <submittedName>
        <fullName evidence="2">Uncharacterized protein</fullName>
    </submittedName>
</protein>
<comment type="caution">
    <text evidence="2">The sequence shown here is derived from an EMBL/GenBank/DDBJ whole genome shotgun (WGS) entry which is preliminary data.</text>
</comment>
<evidence type="ECO:0000313" key="2">
    <source>
        <dbReference type="EMBL" id="KAJ8355348.1"/>
    </source>
</evidence>
<evidence type="ECO:0000256" key="1">
    <source>
        <dbReference type="SAM" id="MobiDB-lite"/>
    </source>
</evidence>
<feature type="compositionally biased region" description="Acidic residues" evidence="1">
    <location>
        <begin position="80"/>
        <end position="89"/>
    </location>
</feature>
<sequence>MRPLSLVLMDRGGEPALRLHVVLDGQRKYFAVVNVLGVSLPSVLALYPKKGPVRSCTSTHRSSALYCRRALQEHLRVEEGVEDAEDEGDPTLHHPAPPSGKAPTCPAALRPVPTPTQQTAPSSAYHCWCC</sequence>
<name>A0AAD7VXQ9_9TELE</name>